<dbReference type="PANTHER" id="PTHR40130:SF1">
    <property type="entry name" value="SPINDLE POLE BODY-ASSOCIATED PROTEIN CUT12 DOMAIN-CONTAINING PROTEIN"/>
    <property type="match status" value="1"/>
</dbReference>
<feature type="region of interest" description="Disordered" evidence="1">
    <location>
        <begin position="234"/>
        <end position="261"/>
    </location>
</feature>
<feature type="compositionally biased region" description="Low complexity" evidence="1">
    <location>
        <begin position="234"/>
        <end position="254"/>
    </location>
</feature>
<feature type="compositionally biased region" description="Polar residues" evidence="1">
    <location>
        <begin position="142"/>
        <end position="169"/>
    </location>
</feature>
<evidence type="ECO:0000313" key="3">
    <source>
        <dbReference type="Proteomes" id="UP000308133"/>
    </source>
</evidence>
<accession>A0A4U7BES1</accession>
<reference evidence="2 3" key="1">
    <citation type="submission" date="2018-02" db="EMBL/GenBank/DDBJ databases">
        <title>Draft genome sequences of Elsinoe sp., causing black scab on jojoba.</title>
        <authorList>
            <person name="Stodart B."/>
            <person name="Jeffress S."/>
            <person name="Ash G."/>
            <person name="Arun Chinnappa K."/>
        </authorList>
    </citation>
    <scope>NUCLEOTIDE SEQUENCE [LARGE SCALE GENOMIC DNA]</scope>
    <source>
        <strain evidence="2 3">Hillstone_2</strain>
    </source>
</reference>
<dbReference type="AlphaFoldDB" id="A0A4U7BES1"/>
<evidence type="ECO:0008006" key="4">
    <source>
        <dbReference type="Google" id="ProtNLM"/>
    </source>
</evidence>
<dbReference type="Proteomes" id="UP000308133">
    <property type="component" value="Unassembled WGS sequence"/>
</dbReference>
<feature type="region of interest" description="Disordered" evidence="1">
    <location>
        <begin position="405"/>
        <end position="469"/>
    </location>
</feature>
<feature type="compositionally biased region" description="Polar residues" evidence="1">
    <location>
        <begin position="183"/>
        <end position="195"/>
    </location>
</feature>
<name>A0A4U7BES1_9PEZI</name>
<sequence length="503" mass="54376">MEEAPLTVAHLHARRAAEETSKARLTVAGSEHEYAAEHYAKALEDTSDIEALRILKLLEDHHHKLAQIVKAKDEYSKRVSATEIKRAEDEAIENEAATPSQTAHSTPIQPASPEKITTTAFLKSRDTPSSLAKDIASRRGIPQSQSRRNPVAATNLSPIQATGRMSTPPRSVVTGQPPKAPTAMSQAPATPTHTDSAADEGFSRFYSQLTSGPLSKLSSMLAFAGLPLVENDETTSATVSPSSSTTKETKPSTSARVSTGPDVNQLFSRAALKALEDQQRHPGPAFGPGESFYVIPTSGGTASYANILSKTRDELRQQPGGGSGSKGEDEFVDAREDVDSNPDVEGYGNHRAKTQNKTDVRVGAAGAKDEGNTLREEELQIENAALKQILDKLSHRLQAFESHAQDASMAALAQSMVSHHGQHAPSSRAAGGPAGLREEMEERMRAMEAQLEREMKEREKLGSENQKQKLVIAKYRSHWEQLKNSARAREKAKREKSVSGDGA</sequence>
<dbReference type="Gene3D" id="1.20.58.80">
    <property type="entry name" value="Phosphotransferase system, lactose/cellobiose-type IIA subunit"/>
    <property type="match status" value="1"/>
</dbReference>
<protein>
    <recommendedName>
        <fullName evidence="4">MIT domain-containing protein</fullName>
    </recommendedName>
</protein>
<evidence type="ECO:0000256" key="1">
    <source>
        <dbReference type="SAM" id="MobiDB-lite"/>
    </source>
</evidence>
<feature type="compositionally biased region" description="Basic and acidic residues" evidence="1">
    <location>
        <begin position="436"/>
        <end position="462"/>
    </location>
</feature>
<proteinExistence type="predicted"/>
<evidence type="ECO:0000313" key="2">
    <source>
        <dbReference type="EMBL" id="TKX27124.1"/>
    </source>
</evidence>
<gene>
    <name evidence="2" type="ORF">C1H76_0598</name>
</gene>
<feature type="region of interest" description="Disordered" evidence="1">
    <location>
        <begin position="482"/>
        <end position="503"/>
    </location>
</feature>
<feature type="region of interest" description="Disordered" evidence="1">
    <location>
        <begin position="338"/>
        <end position="358"/>
    </location>
</feature>
<dbReference type="PANTHER" id="PTHR40130">
    <property type="entry name" value="EXPRESSED PROTEIN"/>
    <property type="match status" value="1"/>
</dbReference>
<dbReference type="EMBL" id="PTQR01000007">
    <property type="protein sequence ID" value="TKX27124.1"/>
    <property type="molecule type" value="Genomic_DNA"/>
</dbReference>
<dbReference type="SUPFAM" id="SSF140361">
    <property type="entry name" value="MIT domain-like"/>
    <property type="match status" value="1"/>
</dbReference>
<organism evidence="2 3">
    <name type="scientific">Elsinoe australis</name>
    <dbReference type="NCBI Taxonomy" id="40998"/>
    <lineage>
        <taxon>Eukaryota</taxon>
        <taxon>Fungi</taxon>
        <taxon>Dikarya</taxon>
        <taxon>Ascomycota</taxon>
        <taxon>Pezizomycotina</taxon>
        <taxon>Dothideomycetes</taxon>
        <taxon>Dothideomycetidae</taxon>
        <taxon>Myriangiales</taxon>
        <taxon>Elsinoaceae</taxon>
        <taxon>Elsinoe</taxon>
    </lineage>
</organism>
<comment type="caution">
    <text evidence="2">The sequence shown here is derived from an EMBL/GenBank/DDBJ whole genome shotgun (WGS) entry which is preliminary data.</text>
</comment>
<feature type="region of interest" description="Disordered" evidence="1">
    <location>
        <begin position="87"/>
        <end position="196"/>
    </location>
</feature>
<feature type="compositionally biased region" description="Polar residues" evidence="1">
    <location>
        <begin position="97"/>
        <end position="121"/>
    </location>
</feature>